<dbReference type="SUPFAM" id="SSF143975">
    <property type="entry name" value="IlvD/EDD N-terminal domain-like"/>
    <property type="match status" value="1"/>
</dbReference>
<name>A0A7T2GLP5_9SPHN</name>
<evidence type="ECO:0000256" key="11">
    <source>
        <dbReference type="SAM" id="MobiDB-lite"/>
    </source>
</evidence>
<evidence type="ECO:0000259" key="13">
    <source>
        <dbReference type="Pfam" id="PF24877"/>
    </source>
</evidence>
<evidence type="ECO:0000313" key="14">
    <source>
        <dbReference type="EMBL" id="QPQ56159.1"/>
    </source>
</evidence>
<dbReference type="GO" id="GO:0005829">
    <property type="term" value="C:cytosol"/>
    <property type="evidence" value="ECO:0007669"/>
    <property type="project" value="TreeGrafter"/>
</dbReference>
<keyword evidence="15" id="KW-1185">Reference proteome</keyword>
<gene>
    <name evidence="9" type="primary">edd</name>
    <name evidence="14" type="ORF">IC614_06265</name>
</gene>
<dbReference type="InterPro" id="IPR042096">
    <property type="entry name" value="Dihydro-acid_dehy_C"/>
</dbReference>
<keyword evidence="7 9" id="KW-0456">Lyase</keyword>
<comment type="pathway">
    <text evidence="9">Carbohydrate metabolism; Entner-Doudoroff pathway.</text>
</comment>
<dbReference type="Pfam" id="PF24877">
    <property type="entry name" value="ILV_EDD_C"/>
    <property type="match status" value="1"/>
</dbReference>
<evidence type="ECO:0000256" key="8">
    <source>
        <dbReference type="ARBA" id="ARBA00023277"/>
    </source>
</evidence>
<comment type="catalytic activity">
    <reaction evidence="9">
        <text>6-phospho-D-gluconate = 2-dehydro-3-deoxy-6-phospho-D-gluconate + H2O</text>
        <dbReference type="Rhea" id="RHEA:17277"/>
        <dbReference type="ChEBI" id="CHEBI:15377"/>
        <dbReference type="ChEBI" id="CHEBI:57569"/>
        <dbReference type="ChEBI" id="CHEBI:58759"/>
        <dbReference type="EC" id="4.2.1.12"/>
    </reaction>
</comment>
<dbReference type="GO" id="GO:0009255">
    <property type="term" value="P:Entner-Doudoroff pathway through 6-phosphogluconate"/>
    <property type="evidence" value="ECO:0007669"/>
    <property type="project" value="UniProtKB-UniRule"/>
</dbReference>
<protein>
    <recommendedName>
        <fullName evidence="9 10">Phosphogluconate dehydratase</fullName>
        <ecNumber evidence="9 10">4.2.1.12</ecNumber>
    </recommendedName>
</protein>
<feature type="binding site" evidence="9">
    <location>
        <position position="156"/>
    </location>
    <ligand>
        <name>[4Fe-4S] cluster</name>
        <dbReference type="ChEBI" id="CHEBI:49883"/>
    </ligand>
</feature>
<evidence type="ECO:0000256" key="4">
    <source>
        <dbReference type="ARBA" id="ARBA00023004"/>
    </source>
</evidence>
<dbReference type="Proteomes" id="UP000594873">
    <property type="component" value="Chromosome"/>
</dbReference>
<dbReference type="InterPro" id="IPR037237">
    <property type="entry name" value="IlvD/EDD_N"/>
</dbReference>
<feature type="domain" description="Dihydroxy-acid/6-phosphogluconate dehydratase N-terminal" evidence="12">
    <location>
        <begin position="69"/>
        <end position="382"/>
    </location>
</feature>
<dbReference type="RefSeq" id="WP_200973019.1">
    <property type="nucleotide sequence ID" value="NZ_CP065592.1"/>
</dbReference>
<feature type="region of interest" description="Disordered" evidence="11">
    <location>
        <begin position="386"/>
        <end position="405"/>
    </location>
</feature>
<keyword evidence="3 9" id="KW-0479">Metal-binding</keyword>
<feature type="domain" description="Dihydroxy-acid/6-phosphogluconate dehydratase C-terminal" evidence="13">
    <location>
        <begin position="426"/>
        <end position="614"/>
    </location>
</feature>
<dbReference type="HAMAP" id="MF_02094">
    <property type="entry name" value="Edd"/>
    <property type="match status" value="1"/>
</dbReference>
<dbReference type="InterPro" id="IPR056740">
    <property type="entry name" value="ILV_EDD_C"/>
</dbReference>
<evidence type="ECO:0000256" key="7">
    <source>
        <dbReference type="ARBA" id="ARBA00023239"/>
    </source>
</evidence>
<dbReference type="InterPro" id="IPR020558">
    <property type="entry name" value="DiOHA_6PGluconate_deHydtase_CS"/>
</dbReference>
<dbReference type="KEGG" id="sflv:IC614_06265"/>
<proteinExistence type="inferred from homology"/>
<dbReference type="EC" id="4.2.1.12" evidence="9 10"/>
<dbReference type="PANTHER" id="PTHR43661:SF1">
    <property type="entry name" value="PHOSPHOGLUCONATE DEHYDRATASE"/>
    <property type="match status" value="1"/>
</dbReference>
<keyword evidence="6 9" id="KW-0311">Gluconate utilization</keyword>
<evidence type="ECO:0000256" key="1">
    <source>
        <dbReference type="ARBA" id="ARBA00006486"/>
    </source>
</evidence>
<dbReference type="GO" id="GO:0046872">
    <property type="term" value="F:metal ion binding"/>
    <property type="evidence" value="ECO:0007669"/>
    <property type="project" value="UniProtKB-KW"/>
</dbReference>
<comment type="similarity">
    <text evidence="1 9">Belongs to the IlvD/Edd family.</text>
</comment>
<dbReference type="PROSITE" id="PS00887">
    <property type="entry name" value="ILVD_EDD_2"/>
    <property type="match status" value="1"/>
</dbReference>
<keyword evidence="8 9" id="KW-0119">Carbohydrate metabolism</keyword>
<dbReference type="InterPro" id="IPR004786">
    <property type="entry name" value="6-phosphgluc_deHydtase"/>
</dbReference>
<sequence length="625" mass="66430">MTNLHPEIAAVTDRIIERSRPSRQRYLDLIRSERENGISRPRMSCGNFAHGFAAAGEDKPAIRGNAGMNIGIVTAYNDMLSAHAPYYRYPEQMKVFAREVGATAQVAGGVPAMCDGVTQGQAGMELSLFSRDTIAMSTAIALSHGMFEGAVLLGICDKIVPGLLIGALRFGHLPTILIPAGPMPSGLANKEKQRVRQLYAEGKASREELLEAEAASYHGAGTCTFYGTANSNQMMMEVMGLHMPGAAFVNPGTKLRQELTRAAVHRLAEIGWKGEDYRPLGACVDEKAIVNAAVGLLATGGSTNHAIHIPAIARAAGIVIDWEDLDRLSAAVPLIARVYPNGSGDVNHFQAAGGIGFTIRTLLDNGLLHDDIMTVAGSSLRDHARDPRLCSRESGNPEDGAAGLMPSQKHNVVWADAPEQSLDETMLRPASDPFQPDGGMRLLKGNLGRGIIKTSAVERSRWTIEAPARVFADQDEVLAAFKAGELEKDVIVVVRFQGPRANGMPELHKLTPALGVLQDRGFKVALVTDGRMSGASGKVPAAIHVTPEALGGGPLSKLRDGDILRVSADSGEIVALVEDLDARDPAKAPPAPVGTGRELFALMRHTADSAEKGASAMLHAMEEAL</sequence>
<evidence type="ECO:0000313" key="15">
    <source>
        <dbReference type="Proteomes" id="UP000594873"/>
    </source>
</evidence>
<dbReference type="AlphaFoldDB" id="A0A7T2GLP5"/>
<dbReference type="InterPro" id="IPR000581">
    <property type="entry name" value="ILV_EDD_N"/>
</dbReference>
<dbReference type="EMBL" id="CP065592">
    <property type="protein sequence ID" value="QPQ56159.1"/>
    <property type="molecule type" value="Genomic_DNA"/>
</dbReference>
<dbReference type="UniPathway" id="UPA00226"/>
<dbReference type="GO" id="GO:0004456">
    <property type="term" value="F:phosphogluconate dehydratase activity"/>
    <property type="evidence" value="ECO:0007669"/>
    <property type="project" value="UniProtKB-UniRule"/>
</dbReference>
<organism evidence="14 15">
    <name type="scientific">Allosphingosinicella flava</name>
    <dbReference type="NCBI Taxonomy" id="2771430"/>
    <lineage>
        <taxon>Bacteria</taxon>
        <taxon>Pseudomonadati</taxon>
        <taxon>Pseudomonadota</taxon>
        <taxon>Alphaproteobacteria</taxon>
        <taxon>Sphingomonadales</taxon>
        <taxon>Sphingomonadaceae</taxon>
        <taxon>Allosphingosinicella</taxon>
    </lineage>
</organism>
<evidence type="ECO:0000259" key="12">
    <source>
        <dbReference type="Pfam" id="PF00920"/>
    </source>
</evidence>
<dbReference type="GO" id="GO:0019521">
    <property type="term" value="P:D-gluconate metabolic process"/>
    <property type="evidence" value="ECO:0007669"/>
    <property type="project" value="UniProtKB-KW"/>
</dbReference>
<keyword evidence="5 9" id="KW-0411">Iron-sulfur</keyword>
<evidence type="ECO:0000256" key="5">
    <source>
        <dbReference type="ARBA" id="ARBA00023014"/>
    </source>
</evidence>
<evidence type="ECO:0000256" key="2">
    <source>
        <dbReference type="ARBA" id="ARBA00022485"/>
    </source>
</evidence>
<keyword evidence="2 9" id="KW-0004">4Fe-4S</keyword>
<comment type="cofactor">
    <cofactor evidence="9">
        <name>[4Fe-4S] cluster</name>
        <dbReference type="ChEBI" id="CHEBI:49883"/>
    </cofactor>
    <text evidence="9">Binds 1 [4Fe-4S] cluster.</text>
</comment>
<evidence type="ECO:0000256" key="9">
    <source>
        <dbReference type="HAMAP-Rule" id="MF_02094"/>
    </source>
</evidence>
<dbReference type="Gene3D" id="3.50.30.80">
    <property type="entry name" value="IlvD/EDD C-terminal domain-like"/>
    <property type="match status" value="1"/>
</dbReference>
<dbReference type="PANTHER" id="PTHR43661">
    <property type="entry name" value="D-XYLONATE DEHYDRATASE"/>
    <property type="match status" value="1"/>
</dbReference>
<dbReference type="NCBIfam" id="TIGR01196">
    <property type="entry name" value="edd"/>
    <property type="match status" value="1"/>
</dbReference>
<dbReference type="PROSITE" id="PS00886">
    <property type="entry name" value="ILVD_EDD_1"/>
    <property type="match status" value="1"/>
</dbReference>
<comment type="function">
    <text evidence="9">Catalyzes the dehydration of 6-phospho-D-gluconate to 2-dehydro-3-deoxy-6-phospho-D-gluconate.</text>
</comment>
<dbReference type="GO" id="GO:0051539">
    <property type="term" value="F:4 iron, 4 sulfur cluster binding"/>
    <property type="evidence" value="ECO:0007669"/>
    <property type="project" value="UniProtKB-UniRule"/>
</dbReference>
<dbReference type="Pfam" id="PF00920">
    <property type="entry name" value="ILVD_EDD_N"/>
    <property type="match status" value="1"/>
</dbReference>
<reference evidence="14 15" key="1">
    <citation type="submission" date="2020-11" db="EMBL/GenBank/DDBJ databases">
        <title>Genome seq and assembly of Sphingosinicella sp.</title>
        <authorList>
            <person name="Chhetri G."/>
        </authorList>
    </citation>
    <scope>NUCLEOTIDE SEQUENCE [LARGE SCALE GENOMIC DNA]</scope>
    <source>
        <strain evidence="14 15">UDD2</strain>
    </source>
</reference>
<dbReference type="SUPFAM" id="SSF52016">
    <property type="entry name" value="LeuD/IlvD-like"/>
    <property type="match status" value="1"/>
</dbReference>
<feature type="binding site" evidence="9">
    <location>
        <position position="223"/>
    </location>
    <ligand>
        <name>[4Fe-4S] cluster</name>
        <dbReference type="ChEBI" id="CHEBI:49883"/>
    </ligand>
</feature>
<accession>A0A7T2GLP5</accession>
<keyword evidence="4 9" id="KW-0408">Iron</keyword>
<evidence type="ECO:0000256" key="3">
    <source>
        <dbReference type="ARBA" id="ARBA00022723"/>
    </source>
</evidence>
<evidence type="ECO:0000256" key="6">
    <source>
        <dbReference type="ARBA" id="ARBA00023064"/>
    </source>
</evidence>
<evidence type="ECO:0000256" key="10">
    <source>
        <dbReference type="NCBIfam" id="TIGR01196"/>
    </source>
</evidence>